<evidence type="ECO:0000313" key="2">
    <source>
        <dbReference type="EMBL" id="KAL3758696.1"/>
    </source>
</evidence>
<feature type="region of interest" description="Disordered" evidence="1">
    <location>
        <begin position="460"/>
        <end position="541"/>
    </location>
</feature>
<feature type="compositionally biased region" description="Basic residues" evidence="1">
    <location>
        <begin position="128"/>
        <end position="141"/>
    </location>
</feature>
<feature type="region of interest" description="Disordered" evidence="1">
    <location>
        <begin position="165"/>
        <end position="206"/>
    </location>
</feature>
<feature type="region of interest" description="Disordered" evidence="1">
    <location>
        <begin position="128"/>
        <end position="152"/>
    </location>
</feature>
<feature type="compositionally biased region" description="Low complexity" evidence="1">
    <location>
        <begin position="505"/>
        <end position="518"/>
    </location>
</feature>
<evidence type="ECO:0000313" key="3">
    <source>
        <dbReference type="Proteomes" id="UP001530293"/>
    </source>
</evidence>
<name>A0ABD3M7H5_9STRA</name>
<dbReference type="Proteomes" id="UP001530293">
    <property type="component" value="Unassembled WGS sequence"/>
</dbReference>
<gene>
    <name evidence="2" type="ORF">ACHAWU_005282</name>
</gene>
<feature type="compositionally biased region" description="Low complexity" evidence="1">
    <location>
        <begin position="528"/>
        <end position="541"/>
    </location>
</feature>
<feature type="region of interest" description="Disordered" evidence="1">
    <location>
        <begin position="555"/>
        <end position="595"/>
    </location>
</feature>
<organism evidence="2 3">
    <name type="scientific">Discostella pseudostelligera</name>
    <dbReference type="NCBI Taxonomy" id="259834"/>
    <lineage>
        <taxon>Eukaryota</taxon>
        <taxon>Sar</taxon>
        <taxon>Stramenopiles</taxon>
        <taxon>Ochrophyta</taxon>
        <taxon>Bacillariophyta</taxon>
        <taxon>Coscinodiscophyceae</taxon>
        <taxon>Thalassiosirophycidae</taxon>
        <taxon>Stephanodiscales</taxon>
        <taxon>Stephanodiscaceae</taxon>
        <taxon>Discostella</taxon>
    </lineage>
</organism>
<comment type="caution">
    <text evidence="2">The sequence shown here is derived from an EMBL/GenBank/DDBJ whole genome shotgun (WGS) entry which is preliminary data.</text>
</comment>
<dbReference type="EMBL" id="JALLBG020000227">
    <property type="protein sequence ID" value="KAL3758696.1"/>
    <property type="molecule type" value="Genomic_DNA"/>
</dbReference>
<evidence type="ECO:0000256" key="1">
    <source>
        <dbReference type="SAM" id="MobiDB-lite"/>
    </source>
</evidence>
<feature type="compositionally biased region" description="Low complexity" evidence="1">
    <location>
        <begin position="461"/>
        <end position="480"/>
    </location>
</feature>
<feature type="compositionally biased region" description="Acidic residues" evidence="1">
    <location>
        <begin position="181"/>
        <end position="199"/>
    </location>
</feature>
<keyword evidence="3" id="KW-1185">Reference proteome</keyword>
<accession>A0ABD3M7H5</accession>
<sequence length="620" mass="66850">MDIVDILKDLMSPRSNSDLTTPTACNVGGSGGFGRNVSGSGKGTRTGVRLPDSFDYEEDSTIVHLLPTETESTEEYYDDDDSNLFHDVNMDDEDESTIIQHLPGSDHNNTYNDHHQLLQHDDIEKVVPRHHSTSPQPRHHSPSPPPTTYQLQHPAVGTSITNLLHQQHQHQHPIPSLLSSSEDDTEEEEDFDEMEEEDSTIVQPLPGQDDSTAVAAAVTAATTAAALQQQQMQRGSISFNSSCNSSRSLPLREVFMKNKKKTDSYNDNNTEVGGGVEIVDVIMEHFDFSPEWEDVGAVGASGFGSCGGGDAVVGEKKVVVDDDSTVVQHLPGEEDTYNDDDNISDIVFADRRMRHSKNGQKGAGQSTSLTKKATTAAAVFVTLTVCLGVGYKAGNIMTLGGSNTSSSSSVAVLTPDDCLALRNVTATHENNSSGKQRLRRRIEESSWQGIFSKCDELLGPQQTQDESSNNNQSETNNTTEYTIFKGKAQKQSKSSKTVKPEPLDTTKQQQQQKGSKSSKPPPTIVGASSSSSLTDTTSSSPPFVNVVPPISKGAHPFSSAATAAATTKEQITTSTSPPTTAIAKGQPSDAPPDPLKGSKRLLSRFVSLICFFLVLQPLYL</sequence>
<reference evidence="2 3" key="1">
    <citation type="submission" date="2024-10" db="EMBL/GenBank/DDBJ databases">
        <title>Updated reference genomes for cyclostephanoid diatoms.</title>
        <authorList>
            <person name="Roberts W.R."/>
            <person name="Alverson A.J."/>
        </authorList>
    </citation>
    <scope>NUCLEOTIDE SEQUENCE [LARGE SCALE GENOMIC DNA]</scope>
    <source>
        <strain evidence="2 3">AJA232-27</strain>
    </source>
</reference>
<proteinExistence type="predicted"/>
<dbReference type="AlphaFoldDB" id="A0ABD3M7H5"/>
<feature type="compositionally biased region" description="Low complexity" evidence="1">
    <location>
        <begin position="560"/>
        <end position="583"/>
    </location>
</feature>
<protein>
    <submittedName>
        <fullName evidence="2">Uncharacterized protein</fullName>
    </submittedName>
</protein>